<dbReference type="KEGG" id="iho:Igni_1313"/>
<dbReference type="RefSeq" id="WP_012123453.1">
    <property type="nucleotide sequence ID" value="NC_009776.1"/>
</dbReference>
<name>A8AC37_IGNH4</name>
<evidence type="ECO:0000313" key="2">
    <source>
        <dbReference type="EMBL" id="ABU82489.1"/>
    </source>
</evidence>
<protein>
    <submittedName>
        <fullName evidence="2">Uncharacterized protein</fullName>
    </submittedName>
</protein>
<gene>
    <name evidence="2" type="ordered locus">Igni_1313</name>
</gene>
<dbReference type="Proteomes" id="UP000000262">
    <property type="component" value="Chromosome"/>
</dbReference>
<proteinExistence type="predicted"/>
<reference evidence="2 3" key="1">
    <citation type="journal article" date="2008" name="Genome Biol.">
        <title>A genomic analysis of the archaeal system Ignicoccus hospitalis-Nanoarchaeum equitans.</title>
        <authorList>
            <person name="Podar M."/>
            <person name="Anderson I."/>
            <person name="Makarova K.S."/>
            <person name="Elkins J.G."/>
            <person name="Ivanova N."/>
            <person name="Wall M.A."/>
            <person name="Lykidis A."/>
            <person name="Mavromatis K."/>
            <person name="Sun H."/>
            <person name="Hudson M.E."/>
            <person name="Chen W."/>
            <person name="Deciu C."/>
            <person name="Hutchison D."/>
            <person name="Eads J.R."/>
            <person name="Anderson A."/>
            <person name="Fernandes F."/>
            <person name="Szeto E."/>
            <person name="Lapidus A."/>
            <person name="Kyrpides N.C."/>
            <person name="Saier M.H.Jr."/>
            <person name="Richardson P.M."/>
            <person name="Rachel R."/>
            <person name="Huber H."/>
            <person name="Eisen J.A."/>
            <person name="Koonin E.V."/>
            <person name="Keller M."/>
            <person name="Stetter K.O."/>
        </authorList>
    </citation>
    <scope>NUCLEOTIDE SEQUENCE [LARGE SCALE GENOMIC DNA]</scope>
    <source>
        <strain evidence="3">KIN4/I / DSM 18386 / JCM 14125</strain>
    </source>
</reference>
<dbReference type="HOGENOM" id="CLU_1507367_0_0_2"/>
<evidence type="ECO:0000256" key="1">
    <source>
        <dbReference type="SAM" id="Coils"/>
    </source>
</evidence>
<feature type="coiled-coil region" evidence="1">
    <location>
        <begin position="86"/>
        <end position="113"/>
    </location>
</feature>
<dbReference type="EMBL" id="CP000816">
    <property type="protein sequence ID" value="ABU82489.1"/>
    <property type="molecule type" value="Genomic_DNA"/>
</dbReference>
<accession>A8AC37</accession>
<sequence>MDPLTLALHVCLTLNATVTSFLAKGGLYVNAFANYFHYYASTLEFCVAANHTAKLLKEIKTLDALAAEVLQRPPEVQKVLKLTKLVKEMKVLISQLNCTLKELERASSALEDLPTVKCVGETSNPYLEVFCALSDAVERIRTNEPGLVQYLKSNALEASQKVSYYESALIGCRMPSSG</sequence>
<dbReference type="STRING" id="453591.Igni_1313"/>
<dbReference type="AlphaFoldDB" id="A8AC37"/>
<dbReference type="GeneID" id="5562712"/>
<keyword evidence="1" id="KW-0175">Coiled coil</keyword>
<organism evidence="2 3">
    <name type="scientific">Ignicoccus hospitalis (strain KIN4/I / DSM 18386 / JCM 14125)</name>
    <dbReference type="NCBI Taxonomy" id="453591"/>
    <lineage>
        <taxon>Archaea</taxon>
        <taxon>Thermoproteota</taxon>
        <taxon>Thermoprotei</taxon>
        <taxon>Desulfurococcales</taxon>
        <taxon>Desulfurococcaceae</taxon>
        <taxon>Ignicoccus</taxon>
    </lineage>
</organism>
<evidence type="ECO:0000313" key="3">
    <source>
        <dbReference type="Proteomes" id="UP000000262"/>
    </source>
</evidence>
<keyword evidence="3" id="KW-1185">Reference proteome</keyword>